<organism evidence="2 3">
    <name type="scientific">Bacillus mesophilum</name>
    <dbReference type="NCBI Taxonomy" id="1071718"/>
    <lineage>
        <taxon>Bacteria</taxon>
        <taxon>Bacillati</taxon>
        <taxon>Bacillota</taxon>
        <taxon>Bacilli</taxon>
        <taxon>Bacillales</taxon>
        <taxon>Bacillaceae</taxon>
        <taxon>Bacillus</taxon>
    </lineage>
</organism>
<sequence length="125" mass="14769">MSERERKINTWIIYSIITLVTVGVLYYMHIYKPKNSIELYQELTFSDSYEEIQNLILDGYEENFSEEDFENIQNNTAIRVGQFSLFEYHNTSYIIMTSPGTEKLKVLAVEELPEDIREFFMGIAN</sequence>
<evidence type="ECO:0000256" key="1">
    <source>
        <dbReference type="SAM" id="Phobius"/>
    </source>
</evidence>
<dbReference type="AlphaFoldDB" id="A0A7V7RL15"/>
<protein>
    <submittedName>
        <fullName evidence="2">Uncharacterized protein</fullName>
    </submittedName>
</protein>
<reference evidence="2 3" key="1">
    <citation type="journal article" date="2014" name="Arch. Microbiol.">
        <title>Bacillus mesophilum sp. nov., strain IITR-54T, a novel 4-chlorobiphenyl dechlorinating bacterium.</title>
        <authorList>
            <person name="Manickam N."/>
            <person name="Singh N.K."/>
            <person name="Bajaj A."/>
            <person name="Kumar R.M."/>
            <person name="Kaur G."/>
            <person name="Kaur N."/>
            <person name="Bala M."/>
            <person name="Kumar A."/>
            <person name="Mayilraj S."/>
        </authorList>
    </citation>
    <scope>NUCLEOTIDE SEQUENCE [LARGE SCALE GENOMIC DNA]</scope>
    <source>
        <strain evidence="2 3">IITR-54</strain>
    </source>
</reference>
<keyword evidence="1" id="KW-0812">Transmembrane</keyword>
<comment type="caution">
    <text evidence="2">The sequence shown here is derived from an EMBL/GenBank/DDBJ whole genome shotgun (WGS) entry which is preliminary data.</text>
</comment>
<keyword evidence="3" id="KW-1185">Reference proteome</keyword>
<evidence type="ECO:0000313" key="2">
    <source>
        <dbReference type="EMBL" id="KAB2331335.1"/>
    </source>
</evidence>
<evidence type="ECO:0000313" key="3">
    <source>
        <dbReference type="Proteomes" id="UP000441354"/>
    </source>
</evidence>
<keyword evidence="1" id="KW-1133">Transmembrane helix</keyword>
<dbReference type="OrthoDB" id="2968698at2"/>
<accession>A0A7V7RL15</accession>
<dbReference type="Proteomes" id="UP000441354">
    <property type="component" value="Unassembled WGS sequence"/>
</dbReference>
<proteinExistence type="predicted"/>
<name>A0A7V7RL15_9BACI</name>
<gene>
    <name evidence="2" type="ORF">F7732_15910</name>
</gene>
<keyword evidence="1" id="KW-0472">Membrane</keyword>
<dbReference type="RefSeq" id="WP_151574996.1">
    <property type="nucleotide sequence ID" value="NZ_WBOT01000005.1"/>
</dbReference>
<feature type="transmembrane region" description="Helical" evidence="1">
    <location>
        <begin position="12"/>
        <end position="31"/>
    </location>
</feature>
<dbReference type="EMBL" id="WBOT01000005">
    <property type="protein sequence ID" value="KAB2331335.1"/>
    <property type="molecule type" value="Genomic_DNA"/>
</dbReference>